<dbReference type="Gene3D" id="3.30.40.10">
    <property type="entry name" value="Zinc/RING finger domain, C3HC4 (zinc finger)"/>
    <property type="match status" value="1"/>
</dbReference>
<organism evidence="9 10">
    <name type="scientific">Trichomonascus ciferrii</name>
    <dbReference type="NCBI Taxonomy" id="44093"/>
    <lineage>
        <taxon>Eukaryota</taxon>
        <taxon>Fungi</taxon>
        <taxon>Dikarya</taxon>
        <taxon>Ascomycota</taxon>
        <taxon>Saccharomycotina</taxon>
        <taxon>Dipodascomycetes</taxon>
        <taxon>Dipodascales</taxon>
        <taxon>Trichomonascaceae</taxon>
        <taxon>Trichomonascus</taxon>
        <taxon>Trichomonascus ciferrii complex</taxon>
    </lineage>
</organism>
<evidence type="ECO:0000256" key="4">
    <source>
        <dbReference type="ARBA" id="ARBA00022771"/>
    </source>
</evidence>
<accession>A0A642V9J3</accession>
<dbReference type="InterPro" id="IPR001841">
    <property type="entry name" value="Znf_RING"/>
</dbReference>
<keyword evidence="4 6" id="KW-0863">Zinc-finger</keyword>
<name>A0A642V9J3_9ASCO</name>
<evidence type="ECO:0000256" key="1">
    <source>
        <dbReference type="ARBA" id="ARBA00004496"/>
    </source>
</evidence>
<reference evidence="9" key="1">
    <citation type="journal article" date="2019" name="G3 (Bethesda)">
        <title>Genome Assemblies of Two Rare Opportunistic Yeast Pathogens: Diutina rugosa (syn. Candida rugosa) and Trichomonascus ciferrii (syn. Candida ciferrii).</title>
        <authorList>
            <person name="Mixao V."/>
            <person name="Saus E."/>
            <person name="Hansen A.P."/>
            <person name="Lass-Florl C."/>
            <person name="Gabaldon T."/>
        </authorList>
    </citation>
    <scope>NUCLEOTIDE SEQUENCE</scope>
    <source>
        <strain evidence="9">CBS 4856</strain>
    </source>
</reference>
<dbReference type="SUPFAM" id="SSF57850">
    <property type="entry name" value="RING/U-box"/>
    <property type="match status" value="1"/>
</dbReference>
<evidence type="ECO:0000259" key="8">
    <source>
        <dbReference type="PROSITE" id="PS50089"/>
    </source>
</evidence>
<feature type="compositionally biased region" description="Basic residues" evidence="7">
    <location>
        <begin position="41"/>
        <end position="50"/>
    </location>
</feature>
<evidence type="ECO:0000256" key="7">
    <source>
        <dbReference type="SAM" id="MobiDB-lite"/>
    </source>
</evidence>
<dbReference type="GO" id="GO:0005737">
    <property type="term" value="C:cytoplasm"/>
    <property type="evidence" value="ECO:0007669"/>
    <property type="project" value="UniProtKB-SubCell"/>
</dbReference>
<dbReference type="VEuPathDB" id="FungiDB:TRICI_001046"/>
<evidence type="ECO:0000313" key="9">
    <source>
        <dbReference type="EMBL" id="KAA8916810.1"/>
    </source>
</evidence>
<dbReference type="EMBL" id="SWFS01000080">
    <property type="protein sequence ID" value="KAA8916810.1"/>
    <property type="molecule type" value="Genomic_DNA"/>
</dbReference>
<dbReference type="PANTHER" id="PTHR12983:SF9">
    <property type="entry name" value="E3 UBIQUITIN-PROTEIN LIGASE RNF10"/>
    <property type="match status" value="1"/>
</dbReference>
<keyword evidence="10" id="KW-1185">Reference proteome</keyword>
<dbReference type="InterPro" id="IPR018957">
    <property type="entry name" value="Znf_C3HC4_RING-type"/>
</dbReference>
<dbReference type="AlphaFoldDB" id="A0A642V9J3"/>
<dbReference type="InterPro" id="IPR013083">
    <property type="entry name" value="Znf_RING/FYVE/PHD"/>
</dbReference>
<evidence type="ECO:0000256" key="6">
    <source>
        <dbReference type="PROSITE-ProRule" id="PRU00175"/>
    </source>
</evidence>
<evidence type="ECO:0000256" key="3">
    <source>
        <dbReference type="ARBA" id="ARBA00022723"/>
    </source>
</evidence>
<evidence type="ECO:0000256" key="5">
    <source>
        <dbReference type="ARBA" id="ARBA00022833"/>
    </source>
</evidence>
<protein>
    <recommendedName>
        <fullName evidence="8">RING-type domain-containing protein</fullName>
    </recommendedName>
</protein>
<feature type="compositionally biased region" description="Basic and acidic residues" evidence="7">
    <location>
        <begin position="58"/>
        <end position="67"/>
    </location>
</feature>
<feature type="region of interest" description="Disordered" evidence="7">
    <location>
        <begin position="1"/>
        <end position="117"/>
    </location>
</feature>
<dbReference type="GO" id="GO:0000976">
    <property type="term" value="F:transcription cis-regulatory region binding"/>
    <property type="evidence" value="ECO:0007669"/>
    <property type="project" value="TreeGrafter"/>
</dbReference>
<comment type="caution">
    <text evidence="9">The sequence shown here is derived from an EMBL/GenBank/DDBJ whole genome shotgun (WGS) entry which is preliminary data.</text>
</comment>
<keyword evidence="3" id="KW-0479">Metal-binding</keyword>
<feature type="compositionally biased region" description="Basic and acidic residues" evidence="7">
    <location>
        <begin position="506"/>
        <end position="518"/>
    </location>
</feature>
<evidence type="ECO:0000256" key="2">
    <source>
        <dbReference type="ARBA" id="ARBA00022490"/>
    </source>
</evidence>
<dbReference type="SMART" id="SM00184">
    <property type="entry name" value="RING"/>
    <property type="match status" value="1"/>
</dbReference>
<gene>
    <name evidence="9" type="ORF">TRICI_001046</name>
</gene>
<dbReference type="PROSITE" id="PS00518">
    <property type="entry name" value="ZF_RING_1"/>
    <property type="match status" value="1"/>
</dbReference>
<dbReference type="GO" id="GO:0045944">
    <property type="term" value="P:positive regulation of transcription by RNA polymerase II"/>
    <property type="evidence" value="ECO:0007669"/>
    <property type="project" value="TreeGrafter"/>
</dbReference>
<dbReference type="Proteomes" id="UP000761534">
    <property type="component" value="Unassembled WGS sequence"/>
</dbReference>
<feature type="region of interest" description="Disordered" evidence="7">
    <location>
        <begin position="495"/>
        <end position="518"/>
    </location>
</feature>
<proteinExistence type="predicted"/>
<dbReference type="InterPro" id="IPR039739">
    <property type="entry name" value="MAG2/RNF10"/>
</dbReference>
<dbReference type="InterPro" id="IPR017907">
    <property type="entry name" value="Znf_RING_CS"/>
</dbReference>
<evidence type="ECO:0000313" key="10">
    <source>
        <dbReference type="Proteomes" id="UP000761534"/>
    </source>
</evidence>
<keyword evidence="2" id="KW-0963">Cytoplasm</keyword>
<sequence length="625" mass="70501">MSTPQFNVQAAPFQPGGDKGSSSSEPNKPGSGARGGGGGGRGRKRGKKQGRGGSRGQGRKETPRQSVEEELLSKGSRNKRGEVSISHLMDFSTPGPVRRQNNGHPPPRRTNQQSRRWVDPQAEKIAYINTTCRFVLHPGVDYKGLMQDPDSPVPMEHVMRIITQASSCPICLEEVPEAARMLECGHILCYPCLFRFLRSENVVPQGETKPRKHKECPFCFDRVRPHKIKPVSFSVANEQFDTPRADNDVVLKLMFRPSGAHLALPKDTEGVDAAVFEDVPTTDLVQVAAYSRLAVGTLDYLVSEFDREIEQLQQSRSESKAMFEDSGEFHTEAINSIEQVKQVYLEPETKPEPEFSEPTFSWDDEKDVSEQIAKLSLEKEAATPNRQPERPLAESYDDSTAYFFYQAGFDTITKFFLAPLDVRILRAAYGAYSAFPSTLVVKVENVLYGTSITPELRKRMKYLSHLPLQTQIGFLECDWRGQVPDDVLKTFSKELSNRRKKKKDKERREERDRRNYQRQEEELFRQELLQESYLSTPYIRSYSTPIPPPPSVLSDDPALPSQSQNNSAQTPSNQNNPISFAAVASGETPTHERDRQIEQILSSAQPKRKGGKKLVLMSNQGQRYD</sequence>
<dbReference type="Pfam" id="PF00097">
    <property type="entry name" value="zf-C3HC4"/>
    <property type="match status" value="1"/>
</dbReference>
<feature type="compositionally biased region" description="Polar residues" evidence="7">
    <location>
        <begin position="560"/>
        <end position="578"/>
    </location>
</feature>
<dbReference type="PANTHER" id="PTHR12983">
    <property type="entry name" value="RING FINGER 10 FAMILY MEMBER"/>
    <property type="match status" value="1"/>
</dbReference>
<dbReference type="GO" id="GO:0008270">
    <property type="term" value="F:zinc ion binding"/>
    <property type="evidence" value="ECO:0007669"/>
    <property type="project" value="UniProtKB-KW"/>
</dbReference>
<feature type="region of interest" description="Disordered" evidence="7">
    <location>
        <begin position="540"/>
        <end position="625"/>
    </location>
</feature>
<feature type="domain" description="RING-type" evidence="8">
    <location>
        <begin position="168"/>
        <end position="219"/>
    </location>
</feature>
<dbReference type="OrthoDB" id="302966at2759"/>
<comment type="subcellular location">
    <subcellularLocation>
        <location evidence="1">Cytoplasm</location>
    </subcellularLocation>
</comment>
<feature type="compositionally biased region" description="Polar residues" evidence="7">
    <location>
        <begin position="99"/>
        <end position="115"/>
    </location>
</feature>
<dbReference type="PROSITE" id="PS50089">
    <property type="entry name" value="ZF_RING_2"/>
    <property type="match status" value="1"/>
</dbReference>
<keyword evidence="5" id="KW-0862">Zinc</keyword>